<dbReference type="AlphaFoldDB" id="A0A564ZSX3"/>
<dbReference type="Proteomes" id="UP000220605">
    <property type="component" value="Chromosome 7"/>
</dbReference>
<organism evidence="2 3">
    <name type="scientific">Plasmodium vivax</name>
    <name type="common">malaria parasite P. vivax</name>
    <dbReference type="NCBI Taxonomy" id="5855"/>
    <lineage>
        <taxon>Eukaryota</taxon>
        <taxon>Sar</taxon>
        <taxon>Alveolata</taxon>
        <taxon>Apicomplexa</taxon>
        <taxon>Aconoidasida</taxon>
        <taxon>Haemosporida</taxon>
        <taxon>Plasmodiidae</taxon>
        <taxon>Plasmodium</taxon>
        <taxon>Plasmodium (Plasmodium)</taxon>
    </lineage>
</organism>
<name>A0A564ZSX3_PLAVI</name>
<feature type="transmembrane region" description="Helical" evidence="1">
    <location>
        <begin position="159"/>
        <end position="180"/>
    </location>
</feature>
<feature type="transmembrane region" description="Helical" evidence="1">
    <location>
        <begin position="12"/>
        <end position="28"/>
    </location>
</feature>
<evidence type="ECO:0000313" key="2">
    <source>
        <dbReference type="EMBL" id="VUZ95027.1"/>
    </source>
</evidence>
<reference evidence="3" key="1">
    <citation type="submission" date="2016-07" db="EMBL/GenBank/DDBJ databases">
        <authorList>
            <consortium name="Pathogen Informatics"/>
        </authorList>
    </citation>
    <scope>NUCLEOTIDE SEQUENCE [LARGE SCALE GENOMIC DNA]</scope>
</reference>
<evidence type="ECO:0000313" key="3">
    <source>
        <dbReference type="Proteomes" id="UP000220605"/>
    </source>
</evidence>
<dbReference type="EMBL" id="LT635618">
    <property type="protein sequence ID" value="VUZ95027.1"/>
    <property type="molecule type" value="Genomic_DNA"/>
</dbReference>
<evidence type="ECO:0008006" key="4">
    <source>
        <dbReference type="Google" id="ProtNLM"/>
    </source>
</evidence>
<gene>
    <name evidence="2" type="ORF">PVP01_0737400</name>
</gene>
<dbReference type="Pfam" id="PF12420">
    <property type="entry name" value="DUF3671"/>
    <property type="match status" value="1"/>
</dbReference>
<sequence>MNFVIKGNSKWFSLINIVTLVLFVWIHLPKYNKSNFGNFIGKKNSDVKILDLVLHRSLSKHVFNEEPERGNLKERLTYDRDMKSAKTGWEEKPTSNMLKKGEFSQLEMYKKNYRKRYVQKKGLKKLDCYWEEKIFDKIEHISILAEKSKSRKKRFIKKILNKYTIFLFLFALLPFLGVIIPELFDHEKPQDRFFKLVFGTCTKPKDENPLECKNGYNHISPSAGWAMFYINEIITGTLHIVFIFMIFYITVKYIKYDFLKAGKGNITLKEYFRLLKNKF</sequence>
<keyword evidence="1" id="KW-0812">Transmembrane</keyword>
<keyword evidence="1" id="KW-1133">Transmembrane helix</keyword>
<protein>
    <recommendedName>
        <fullName evidence="4">Fam-l protein</fullName>
    </recommendedName>
</protein>
<dbReference type="VEuPathDB" id="PlasmoDB:PVPAM_110056000"/>
<dbReference type="OrthoDB" id="389387at2759"/>
<dbReference type="VEuPathDB" id="PlasmoDB:PVP01_0737400"/>
<proteinExistence type="predicted"/>
<keyword evidence="1" id="KW-0472">Membrane</keyword>
<accession>A0A564ZSX3</accession>
<feature type="transmembrane region" description="Helical" evidence="1">
    <location>
        <begin position="226"/>
        <end position="251"/>
    </location>
</feature>
<dbReference type="InterPro" id="IPR022139">
    <property type="entry name" value="Fam-L/Fam-M-like_plasmodium"/>
</dbReference>
<evidence type="ECO:0000256" key="1">
    <source>
        <dbReference type="SAM" id="Phobius"/>
    </source>
</evidence>